<keyword evidence="1" id="KW-0479">Metal-binding</keyword>
<reference evidence="3" key="2">
    <citation type="submission" date="2023-06" db="EMBL/GenBank/DDBJ databases">
        <authorList>
            <person name="Ma L."/>
            <person name="Liu K.-W."/>
            <person name="Li Z."/>
            <person name="Hsiao Y.-Y."/>
            <person name="Qi Y."/>
            <person name="Fu T."/>
            <person name="Tang G."/>
            <person name="Zhang D."/>
            <person name="Sun W.-H."/>
            <person name="Liu D.-K."/>
            <person name="Li Y."/>
            <person name="Chen G.-Z."/>
            <person name="Liu X.-D."/>
            <person name="Liao X.-Y."/>
            <person name="Jiang Y.-T."/>
            <person name="Yu X."/>
            <person name="Hao Y."/>
            <person name="Huang J."/>
            <person name="Zhao X.-W."/>
            <person name="Ke S."/>
            <person name="Chen Y.-Y."/>
            <person name="Wu W.-L."/>
            <person name="Hsu J.-L."/>
            <person name="Lin Y.-F."/>
            <person name="Huang M.-D."/>
            <person name="Li C.-Y."/>
            <person name="Huang L."/>
            <person name="Wang Z.-W."/>
            <person name="Zhao X."/>
            <person name="Zhong W.-Y."/>
            <person name="Peng D.-H."/>
            <person name="Ahmad S."/>
            <person name="Lan S."/>
            <person name="Zhang J.-S."/>
            <person name="Tsai W.-C."/>
            <person name="Van De Peer Y."/>
            <person name="Liu Z.-J."/>
        </authorList>
    </citation>
    <scope>NUCLEOTIDE SEQUENCE</scope>
    <source>
        <strain evidence="3">SCP</strain>
        <tissue evidence="3">Leaves</tissue>
    </source>
</reference>
<dbReference type="InterPro" id="IPR005299">
    <property type="entry name" value="MeTrfase_7"/>
</dbReference>
<dbReference type="GO" id="GO:0046872">
    <property type="term" value="F:metal ion binding"/>
    <property type="evidence" value="ECO:0007669"/>
    <property type="project" value="UniProtKB-KW"/>
</dbReference>
<evidence type="ECO:0000256" key="2">
    <source>
        <dbReference type="ARBA" id="ARBA00022842"/>
    </source>
</evidence>
<evidence type="ECO:0000313" key="3">
    <source>
        <dbReference type="EMBL" id="KAK1279247.1"/>
    </source>
</evidence>
<sequence>MIEMEGSFAIDHLETIEVELNESNDNDDANDDTRGQQVAKSFRVVIEPMLSEHFGSGGIMDDLFYRYGEQLREYFTHNKKAKLINVLVSMDRKG</sequence>
<protein>
    <submittedName>
        <fullName evidence="3">Uncharacterized protein</fullName>
    </submittedName>
</protein>
<evidence type="ECO:0000313" key="4">
    <source>
        <dbReference type="Proteomes" id="UP001179952"/>
    </source>
</evidence>
<proteinExistence type="predicted"/>
<dbReference type="AlphaFoldDB" id="A0AAV9BSZ7"/>
<organism evidence="3 4">
    <name type="scientific">Acorus gramineus</name>
    <name type="common">Dwarf sweet flag</name>
    <dbReference type="NCBI Taxonomy" id="55184"/>
    <lineage>
        <taxon>Eukaryota</taxon>
        <taxon>Viridiplantae</taxon>
        <taxon>Streptophyta</taxon>
        <taxon>Embryophyta</taxon>
        <taxon>Tracheophyta</taxon>
        <taxon>Spermatophyta</taxon>
        <taxon>Magnoliopsida</taxon>
        <taxon>Liliopsida</taxon>
        <taxon>Acoraceae</taxon>
        <taxon>Acorus</taxon>
    </lineage>
</organism>
<dbReference type="InterPro" id="IPR042086">
    <property type="entry name" value="MeTrfase_capping"/>
</dbReference>
<dbReference type="GO" id="GO:0008168">
    <property type="term" value="F:methyltransferase activity"/>
    <property type="evidence" value="ECO:0007669"/>
    <property type="project" value="InterPro"/>
</dbReference>
<name>A0AAV9BSZ7_ACOGR</name>
<keyword evidence="2" id="KW-0460">Magnesium</keyword>
<dbReference type="SUPFAM" id="SSF53335">
    <property type="entry name" value="S-adenosyl-L-methionine-dependent methyltransferases"/>
    <property type="match status" value="1"/>
</dbReference>
<dbReference type="Gene3D" id="1.10.1200.270">
    <property type="entry name" value="Methyltransferase, alpha-helical capping domain"/>
    <property type="match status" value="1"/>
</dbReference>
<dbReference type="Pfam" id="PF03492">
    <property type="entry name" value="Methyltransf_7"/>
    <property type="match status" value="1"/>
</dbReference>
<comment type="caution">
    <text evidence="3">The sequence shown here is derived from an EMBL/GenBank/DDBJ whole genome shotgun (WGS) entry which is preliminary data.</text>
</comment>
<dbReference type="Proteomes" id="UP001179952">
    <property type="component" value="Unassembled WGS sequence"/>
</dbReference>
<evidence type="ECO:0000256" key="1">
    <source>
        <dbReference type="ARBA" id="ARBA00022723"/>
    </source>
</evidence>
<gene>
    <name evidence="3" type="ORF">QJS04_geneDACA023157</name>
</gene>
<reference evidence="3" key="1">
    <citation type="journal article" date="2023" name="Nat. Commun.">
        <title>Diploid and tetraploid genomes of Acorus and the evolution of monocots.</title>
        <authorList>
            <person name="Ma L."/>
            <person name="Liu K.W."/>
            <person name="Li Z."/>
            <person name="Hsiao Y.Y."/>
            <person name="Qi Y."/>
            <person name="Fu T."/>
            <person name="Tang G.D."/>
            <person name="Zhang D."/>
            <person name="Sun W.H."/>
            <person name="Liu D.K."/>
            <person name="Li Y."/>
            <person name="Chen G.Z."/>
            <person name="Liu X.D."/>
            <person name="Liao X.Y."/>
            <person name="Jiang Y.T."/>
            <person name="Yu X."/>
            <person name="Hao Y."/>
            <person name="Huang J."/>
            <person name="Zhao X.W."/>
            <person name="Ke S."/>
            <person name="Chen Y.Y."/>
            <person name="Wu W.L."/>
            <person name="Hsu J.L."/>
            <person name="Lin Y.F."/>
            <person name="Huang M.D."/>
            <person name="Li C.Y."/>
            <person name="Huang L."/>
            <person name="Wang Z.W."/>
            <person name="Zhao X."/>
            <person name="Zhong W.Y."/>
            <person name="Peng D.H."/>
            <person name="Ahmad S."/>
            <person name="Lan S."/>
            <person name="Zhang J.S."/>
            <person name="Tsai W.C."/>
            <person name="Van de Peer Y."/>
            <person name="Liu Z.J."/>
        </authorList>
    </citation>
    <scope>NUCLEOTIDE SEQUENCE</scope>
    <source>
        <strain evidence="3">SCP</strain>
    </source>
</reference>
<dbReference type="EMBL" id="JAUJYN010000001">
    <property type="protein sequence ID" value="KAK1279247.1"/>
    <property type="molecule type" value="Genomic_DNA"/>
</dbReference>
<accession>A0AAV9BSZ7</accession>
<keyword evidence="4" id="KW-1185">Reference proteome</keyword>
<dbReference type="InterPro" id="IPR029063">
    <property type="entry name" value="SAM-dependent_MTases_sf"/>
</dbReference>